<gene>
    <name evidence="2" type="ORF">BSAL_24480</name>
</gene>
<name>A0A0S4JIL0_BODSA</name>
<sequence>MSLLGNQLYAVYFVPYRSHRMSSGDEVLVLPTAAEVEERATYAFEKVRNASPDAKLAIVVWDNAEDGYDEEEVPEPEPAPEVSEEPAAAEVPTGEEDEAEGNDEGAADHASSDDEEAKKKPSEAALLEDRNRATLATVSRLAKEYAFNRKLITVSSSKEKFQLGCLLSACITPQDIARPLCSLLYQLRDACGASEAFLVDSISFYPLLSTLDDDPATLGHSLHETLWVFATTVRRIMTTLDSDIHLVSMPCGKDMQLFFGWACRPYAYLMLLAPSHKHHGPTQMMIEKNLEAVSMHFYNVINNTTLRRQYTPMTQ</sequence>
<protein>
    <submittedName>
        <fullName evidence="2">Uncharacterized protein</fullName>
    </submittedName>
</protein>
<dbReference type="EMBL" id="CYKH01001783">
    <property type="protein sequence ID" value="CUG89996.1"/>
    <property type="molecule type" value="Genomic_DNA"/>
</dbReference>
<evidence type="ECO:0000256" key="1">
    <source>
        <dbReference type="SAM" id="MobiDB-lite"/>
    </source>
</evidence>
<evidence type="ECO:0000313" key="2">
    <source>
        <dbReference type="EMBL" id="CUG89996.1"/>
    </source>
</evidence>
<organism evidence="2 3">
    <name type="scientific">Bodo saltans</name>
    <name type="common">Flagellated protozoan</name>
    <dbReference type="NCBI Taxonomy" id="75058"/>
    <lineage>
        <taxon>Eukaryota</taxon>
        <taxon>Discoba</taxon>
        <taxon>Euglenozoa</taxon>
        <taxon>Kinetoplastea</taxon>
        <taxon>Metakinetoplastina</taxon>
        <taxon>Eubodonida</taxon>
        <taxon>Bodonidae</taxon>
        <taxon>Bodo</taxon>
    </lineage>
</organism>
<evidence type="ECO:0000313" key="3">
    <source>
        <dbReference type="Proteomes" id="UP000051952"/>
    </source>
</evidence>
<feature type="compositionally biased region" description="Basic and acidic residues" evidence="1">
    <location>
        <begin position="106"/>
        <end position="126"/>
    </location>
</feature>
<feature type="compositionally biased region" description="Acidic residues" evidence="1">
    <location>
        <begin position="93"/>
        <end position="105"/>
    </location>
</feature>
<feature type="region of interest" description="Disordered" evidence="1">
    <location>
        <begin position="67"/>
        <end position="126"/>
    </location>
</feature>
<dbReference type="AlphaFoldDB" id="A0A0S4JIL0"/>
<dbReference type="Proteomes" id="UP000051952">
    <property type="component" value="Unassembled WGS sequence"/>
</dbReference>
<keyword evidence="3" id="KW-1185">Reference proteome</keyword>
<reference evidence="3" key="1">
    <citation type="submission" date="2015-09" db="EMBL/GenBank/DDBJ databases">
        <authorList>
            <consortium name="Pathogen Informatics"/>
        </authorList>
    </citation>
    <scope>NUCLEOTIDE SEQUENCE [LARGE SCALE GENOMIC DNA]</scope>
    <source>
        <strain evidence="3">Lake Konstanz</strain>
    </source>
</reference>
<accession>A0A0S4JIL0</accession>
<proteinExistence type="predicted"/>
<dbReference type="VEuPathDB" id="TriTrypDB:BSAL_24480"/>